<sequence>MVCGAAVAWADRDARRQAIKAGPQGPLALALIARGGRG</sequence>
<proteinExistence type="predicted"/>
<dbReference type="KEGG" id="hni:W911_03540"/>
<protein>
    <submittedName>
        <fullName evidence="1">Uncharacterized protein</fullName>
    </submittedName>
</protein>
<evidence type="ECO:0000313" key="1">
    <source>
        <dbReference type="EMBL" id="AHB49892.1"/>
    </source>
</evidence>
<evidence type="ECO:0000313" key="2">
    <source>
        <dbReference type="Proteomes" id="UP000018542"/>
    </source>
</evidence>
<accession>V5SHC1</accession>
<dbReference type="STRING" id="1029756.W911_03540"/>
<name>V5SHC1_9HYPH</name>
<dbReference type="AlphaFoldDB" id="V5SHC1"/>
<dbReference type="EMBL" id="CP006912">
    <property type="protein sequence ID" value="AHB49892.1"/>
    <property type="molecule type" value="Genomic_DNA"/>
</dbReference>
<dbReference type="Proteomes" id="UP000018542">
    <property type="component" value="Chromosome"/>
</dbReference>
<dbReference type="PATRIC" id="fig|1029756.8.peg.739"/>
<gene>
    <name evidence="1" type="ORF">W911_03540</name>
</gene>
<keyword evidence="2" id="KW-1185">Reference proteome</keyword>
<reference evidence="1 2" key="1">
    <citation type="journal article" date="2014" name="Genome Announc.">
        <title>Complete Genome Sequence of Hyphomicrobium nitrativorans Strain NL23, a Denitrifying Bacterium Isolated from Biofilm of a Methanol-Fed Denitrification System Treating Seawater at the Montreal Biodome.</title>
        <authorList>
            <person name="Martineau C."/>
            <person name="Villeneuve C."/>
            <person name="Mauffrey F."/>
            <person name="Villemur R."/>
        </authorList>
    </citation>
    <scope>NUCLEOTIDE SEQUENCE [LARGE SCALE GENOMIC DNA]</scope>
    <source>
        <strain evidence="1">NL23</strain>
    </source>
</reference>
<dbReference type="HOGENOM" id="CLU_3328807_0_0_5"/>
<organism evidence="1 2">
    <name type="scientific">Hyphomicrobium nitrativorans NL23</name>
    <dbReference type="NCBI Taxonomy" id="1029756"/>
    <lineage>
        <taxon>Bacteria</taxon>
        <taxon>Pseudomonadati</taxon>
        <taxon>Pseudomonadota</taxon>
        <taxon>Alphaproteobacteria</taxon>
        <taxon>Hyphomicrobiales</taxon>
        <taxon>Hyphomicrobiaceae</taxon>
        <taxon>Hyphomicrobium</taxon>
    </lineage>
</organism>